<comment type="caution">
    <text evidence="1">The sequence shown here is derived from an EMBL/GenBank/DDBJ whole genome shotgun (WGS) entry which is preliminary data.</text>
</comment>
<reference evidence="1" key="1">
    <citation type="submission" date="2023-01" db="EMBL/GenBank/DDBJ databases">
        <title>Human gut microbiome strain richness.</title>
        <authorList>
            <person name="Chen-Liaw A."/>
        </authorList>
    </citation>
    <scope>NUCLEOTIDE SEQUENCE</scope>
    <source>
        <strain evidence="1">1001283st1_G1_1001283B150217_161031</strain>
    </source>
</reference>
<gene>
    <name evidence="1" type="ORF">PNE09_07790</name>
</gene>
<accession>A0AAW6D198</accession>
<dbReference type="Proteomes" id="UP001210809">
    <property type="component" value="Unassembled WGS sequence"/>
</dbReference>
<organism evidence="1 2">
    <name type="scientific">[Eubacterium] siraeum</name>
    <dbReference type="NCBI Taxonomy" id="39492"/>
    <lineage>
        <taxon>Bacteria</taxon>
        <taxon>Bacillati</taxon>
        <taxon>Bacillota</taxon>
        <taxon>Clostridia</taxon>
        <taxon>Eubacteriales</taxon>
        <taxon>Oscillospiraceae</taxon>
        <taxon>Oscillospiraceae incertae sedis</taxon>
    </lineage>
</organism>
<protein>
    <submittedName>
        <fullName evidence="1">DUF1492 domain-containing protein</fullName>
    </submittedName>
</protein>
<proteinExistence type="predicted"/>
<evidence type="ECO:0000313" key="1">
    <source>
        <dbReference type="EMBL" id="MDB8003968.1"/>
    </source>
</evidence>
<sequence length="138" mass="15966">MTAKEYLGQAYRIDQRINSKMEQIASLNLLAQKAITVFNDMPGNSTRNIHRMEDVIIKIVDMESEINVDMDSLVDLKKEIAGVIRGVSNLEYQTLLELRYLCFKTWEQIAVQMGYGIDNVYKMHHKAMREIVVPETLQ</sequence>
<dbReference type="SUPFAM" id="SSF88659">
    <property type="entry name" value="Sigma3 and sigma4 domains of RNA polymerase sigma factors"/>
    <property type="match status" value="1"/>
</dbReference>
<dbReference type="AlphaFoldDB" id="A0AAW6D198"/>
<dbReference type="EMBL" id="JAQLXW010000009">
    <property type="protein sequence ID" value="MDB8003968.1"/>
    <property type="molecule type" value="Genomic_DNA"/>
</dbReference>
<dbReference type="Pfam" id="PF07374">
    <property type="entry name" value="DUF1492"/>
    <property type="match status" value="1"/>
</dbReference>
<dbReference type="InterPro" id="IPR010861">
    <property type="entry name" value="DUF1492"/>
</dbReference>
<dbReference type="InterPro" id="IPR013324">
    <property type="entry name" value="RNA_pol_sigma_r3/r4-like"/>
</dbReference>
<evidence type="ECO:0000313" key="2">
    <source>
        <dbReference type="Proteomes" id="UP001210809"/>
    </source>
</evidence>
<name>A0AAW6D198_9FIRM</name>